<feature type="domain" description="Thioredoxin" evidence="6">
    <location>
        <begin position="239"/>
        <end position="385"/>
    </location>
</feature>
<dbReference type="CDD" id="cd02966">
    <property type="entry name" value="TlpA_like_family"/>
    <property type="match status" value="2"/>
</dbReference>
<gene>
    <name evidence="7" type="ORF">HMPREF1991_01856</name>
</gene>
<feature type="signal peptide" evidence="5">
    <location>
        <begin position="1"/>
        <end position="18"/>
    </location>
</feature>
<dbReference type="InterPro" id="IPR017937">
    <property type="entry name" value="Thioredoxin_CS"/>
</dbReference>
<dbReference type="InterPro" id="IPR013766">
    <property type="entry name" value="Thioredoxin_domain"/>
</dbReference>
<comment type="caution">
    <text evidence="7">The sequence shown here is derived from an EMBL/GenBank/DDBJ whole genome shotgun (WGS) entry which is preliminary data.</text>
</comment>
<dbReference type="AlphaFoldDB" id="A0A069QQH1"/>
<dbReference type="PROSITE" id="PS00194">
    <property type="entry name" value="THIOREDOXIN_1"/>
    <property type="match status" value="1"/>
</dbReference>
<dbReference type="RefSeq" id="WP_018967684.1">
    <property type="nucleotide sequence ID" value="NZ_KB899216.1"/>
</dbReference>
<dbReference type="SUPFAM" id="SSF52833">
    <property type="entry name" value="Thioredoxin-like"/>
    <property type="match status" value="2"/>
</dbReference>
<dbReference type="PATRIC" id="fig|1122985.7.peg.1932"/>
<sequence length="681" mass="76018">MKKGLLCLLLFCAGSAMAQQNNRYVITGTMTIDSLRYTPERIKKVYLTHEVQGQDIVVDSATVENGRFSFKGNAPGVVAPYRISGFDNGTVQLFLEPGEITVLPFDGRFPVGASVKGTPANDVLYAYQQSGSGAVDIAKLRMEKVLASLPAEQRNDEKAFYPYQRATYYVNSLSHRTSAMRFVARHLDSPVTLYIIKYDLFRFFTPQVLEETYLNAVPSAVRKHPMYRELTNLVRAASLEVGRPAPDIDGQTPDGKNLALSDLRGKYVLIDFWASWCAPCRREFPVIKQALEETKGKVPFMVLSYSIDSKKKEWTDCIERNSLTHANWQHISALKGWGSPAAKLYNVEAVPRTVLVGPDGNIMAFDLRGEQLIDAVRKMKNSDLKSAKAATGKPNGVDNLVSLPKEMPDPSLYEQYVALDRQREKQIAEDLSQLRSTKGEAYLNTAEGKIDVESIRRAADIAWTAERFQFLLDHNTSPLMPLLMERDMLPIFNKEYGRQLSACVAPPVLNHPYARSLENSVRSRNLMQGSDVPDIALPLANGTVRQLSNSLGKFVLLTFWASNNASCQRELATLKKLYAESRASKDKFEMIGFSLDTNAKEWKKTLKTLGIDGPGWLQACDFKGNASPSVRLFNVGATPMNVLIDPEGKAISLTLQGEELVTRVKQILSGDLYYQKEEPKK</sequence>
<feature type="chain" id="PRO_5001668741" evidence="5">
    <location>
        <begin position="19"/>
        <end position="681"/>
    </location>
</feature>
<dbReference type="PANTHER" id="PTHR42852:SF6">
    <property type="entry name" value="THIOL:DISULFIDE INTERCHANGE PROTEIN DSBE"/>
    <property type="match status" value="1"/>
</dbReference>
<evidence type="ECO:0000256" key="4">
    <source>
        <dbReference type="ARBA" id="ARBA00023284"/>
    </source>
</evidence>
<dbReference type="HOGENOM" id="CLU_403786_0_0_10"/>
<protein>
    <submittedName>
        <fullName evidence="7">Antioxidant, AhpC/TSA family</fullName>
    </submittedName>
</protein>
<evidence type="ECO:0000256" key="3">
    <source>
        <dbReference type="ARBA" id="ARBA00023157"/>
    </source>
</evidence>
<keyword evidence="2" id="KW-0201">Cytochrome c-type biogenesis</keyword>
<evidence type="ECO:0000256" key="5">
    <source>
        <dbReference type="SAM" id="SignalP"/>
    </source>
</evidence>
<dbReference type="InterPro" id="IPR036249">
    <property type="entry name" value="Thioredoxin-like_sf"/>
</dbReference>
<proteinExistence type="predicted"/>
<feature type="domain" description="Thioredoxin" evidence="6">
    <location>
        <begin position="526"/>
        <end position="669"/>
    </location>
</feature>
<dbReference type="PROSITE" id="PS51352">
    <property type="entry name" value="THIOREDOXIN_2"/>
    <property type="match status" value="2"/>
</dbReference>
<dbReference type="InterPro" id="IPR025380">
    <property type="entry name" value="DUF4369"/>
</dbReference>
<dbReference type="EMBL" id="JNGW01000078">
    <property type="protein sequence ID" value="KDR52081.1"/>
    <property type="molecule type" value="Genomic_DNA"/>
</dbReference>
<keyword evidence="8" id="KW-1185">Reference proteome</keyword>
<evidence type="ECO:0000256" key="1">
    <source>
        <dbReference type="ARBA" id="ARBA00004196"/>
    </source>
</evidence>
<dbReference type="InterPro" id="IPR012336">
    <property type="entry name" value="Thioredoxin-like_fold"/>
</dbReference>
<dbReference type="PANTHER" id="PTHR42852">
    <property type="entry name" value="THIOL:DISULFIDE INTERCHANGE PROTEIN DSBE"/>
    <property type="match status" value="1"/>
</dbReference>
<dbReference type="eggNOG" id="COG0526">
    <property type="taxonomic scope" value="Bacteria"/>
</dbReference>
<keyword evidence="4" id="KW-0676">Redox-active center</keyword>
<name>A0A069QQH1_HOYLO</name>
<dbReference type="Pfam" id="PF13905">
    <property type="entry name" value="Thioredoxin_8"/>
    <property type="match status" value="1"/>
</dbReference>
<dbReference type="Gene3D" id="3.40.30.10">
    <property type="entry name" value="Glutaredoxin"/>
    <property type="match status" value="2"/>
</dbReference>
<organism evidence="7 8">
    <name type="scientific">Hoylesella loescheii DSM 19665 = JCM 12249 = ATCC 15930</name>
    <dbReference type="NCBI Taxonomy" id="1122985"/>
    <lineage>
        <taxon>Bacteria</taxon>
        <taxon>Pseudomonadati</taxon>
        <taxon>Bacteroidota</taxon>
        <taxon>Bacteroidia</taxon>
        <taxon>Bacteroidales</taxon>
        <taxon>Prevotellaceae</taxon>
        <taxon>Hoylesella</taxon>
    </lineage>
</organism>
<dbReference type="GO" id="GO:0017004">
    <property type="term" value="P:cytochrome complex assembly"/>
    <property type="evidence" value="ECO:0007669"/>
    <property type="project" value="UniProtKB-KW"/>
</dbReference>
<dbReference type="InterPro" id="IPR050553">
    <property type="entry name" value="Thioredoxin_ResA/DsbE_sf"/>
</dbReference>
<keyword evidence="3" id="KW-1015">Disulfide bond</keyword>
<evidence type="ECO:0000256" key="2">
    <source>
        <dbReference type="ARBA" id="ARBA00022748"/>
    </source>
</evidence>
<accession>A0A069QQH1</accession>
<dbReference type="InterPro" id="IPR000866">
    <property type="entry name" value="AhpC/TSA"/>
</dbReference>
<dbReference type="GO" id="GO:0030313">
    <property type="term" value="C:cell envelope"/>
    <property type="evidence" value="ECO:0007669"/>
    <property type="project" value="UniProtKB-SubCell"/>
</dbReference>
<dbReference type="Proteomes" id="UP000027442">
    <property type="component" value="Unassembled WGS sequence"/>
</dbReference>
<comment type="subcellular location">
    <subcellularLocation>
        <location evidence="1">Cell envelope</location>
    </subcellularLocation>
</comment>
<keyword evidence="5" id="KW-0732">Signal</keyword>
<dbReference type="Pfam" id="PF14289">
    <property type="entry name" value="DUF4369"/>
    <property type="match status" value="1"/>
</dbReference>
<evidence type="ECO:0000259" key="6">
    <source>
        <dbReference type="PROSITE" id="PS51352"/>
    </source>
</evidence>
<dbReference type="Pfam" id="PF00578">
    <property type="entry name" value="AhpC-TSA"/>
    <property type="match status" value="1"/>
</dbReference>
<evidence type="ECO:0000313" key="8">
    <source>
        <dbReference type="Proteomes" id="UP000027442"/>
    </source>
</evidence>
<reference evidence="7 8" key="1">
    <citation type="submission" date="2013-08" db="EMBL/GenBank/DDBJ databases">
        <authorList>
            <person name="Weinstock G."/>
            <person name="Sodergren E."/>
            <person name="Wylie T."/>
            <person name="Fulton L."/>
            <person name="Fulton R."/>
            <person name="Fronick C."/>
            <person name="O'Laughlin M."/>
            <person name="Godfrey J."/>
            <person name="Miner T."/>
            <person name="Herter B."/>
            <person name="Appelbaum E."/>
            <person name="Cordes M."/>
            <person name="Lek S."/>
            <person name="Wollam A."/>
            <person name="Pepin K.H."/>
            <person name="Palsikar V.B."/>
            <person name="Mitreva M."/>
            <person name="Wilson R.K."/>
        </authorList>
    </citation>
    <scope>NUCLEOTIDE SEQUENCE [LARGE SCALE GENOMIC DNA]</scope>
    <source>
        <strain evidence="7 8">ATCC 15930</strain>
    </source>
</reference>
<evidence type="ECO:0000313" key="7">
    <source>
        <dbReference type="EMBL" id="KDR52081.1"/>
    </source>
</evidence>